<dbReference type="InterPro" id="IPR036291">
    <property type="entry name" value="NAD(P)-bd_dom_sf"/>
</dbReference>
<evidence type="ECO:0000259" key="2">
    <source>
        <dbReference type="Pfam" id="PF09130"/>
    </source>
</evidence>
<dbReference type="Gene3D" id="1.10.1040.10">
    <property type="entry name" value="N-(1-d-carboxylethyl)-l-norvaline Dehydrogenase, domain 2"/>
    <property type="match status" value="1"/>
</dbReference>
<protein>
    <submittedName>
        <fullName evidence="3">3-hydroxyisobutyrate dehydrogenase</fullName>
    </submittedName>
</protein>
<dbReference type="GO" id="GO:0050661">
    <property type="term" value="F:NADP binding"/>
    <property type="evidence" value="ECO:0007669"/>
    <property type="project" value="InterPro"/>
</dbReference>
<evidence type="ECO:0000259" key="1">
    <source>
        <dbReference type="Pfam" id="PF03446"/>
    </source>
</evidence>
<dbReference type="InterPro" id="IPR015814">
    <property type="entry name" value="Pgluconate_DH_NAD-bd_C"/>
</dbReference>
<feature type="domain" description="Phosphogluconate dehydrogenase NAD-binding putative C-terminal" evidence="2">
    <location>
        <begin position="194"/>
        <end position="261"/>
    </location>
</feature>
<reference evidence="3 4" key="1">
    <citation type="submission" date="2017-07" db="EMBL/GenBank/DDBJ databases">
        <title>Isolation and development of strain Bacillus megaterium SR7 for enhanced growth and metabolite production under supercritical carbon dioxide.</title>
        <authorList>
            <person name="Freedman A.J.E."/>
            <person name="Peet K.C."/>
            <person name="Boock J.T."/>
            <person name="Penn K."/>
            <person name="Prather K.L.J."/>
            <person name="Thompson J.R."/>
        </authorList>
    </citation>
    <scope>NUCLEOTIDE SEQUENCE [LARGE SCALE GENOMIC DNA]</scope>
    <source>
        <strain evidence="3 4">SR7</strain>
    </source>
</reference>
<sequence length="296" mass="32667">MRLGFIGFGEAAFELSFGLKEEGLETIFAHDVMIDHPTFGPQIKERAAQAQVEILSTPEEVLSQVDVVMVAVPADKALEVSEMLKPFIKEDCIYVDVSASTPIVKQKINTHIKEKNAFFVDVAMLGPLPVYKHKVPISASGNGVDQLISLMNPYSMNITKVSKKPGDASAVKLIRSIYMKGVVALYLELLEASHEFSVEQLVLDSISETLDGKSFRETMNRLVTGTSIHALRRSIELDGSIQMLEASNLNSVMSIAAKSKLEILASYNLKEKFKGQKPDYWLDVIKACKEDATVNN</sequence>
<name>A0AA86HZY3_PRIMG</name>
<dbReference type="InterPro" id="IPR006115">
    <property type="entry name" value="6PGDH_NADP-bd"/>
</dbReference>
<dbReference type="EMBL" id="CP022674">
    <property type="protein sequence ID" value="AXI29358.1"/>
    <property type="molecule type" value="Genomic_DNA"/>
</dbReference>
<dbReference type="SUPFAM" id="SSF51735">
    <property type="entry name" value="NAD(P)-binding Rossmann-fold domains"/>
    <property type="match status" value="1"/>
</dbReference>
<dbReference type="RefSeq" id="WP_114895397.1">
    <property type="nucleotide sequence ID" value="NZ_CP022674.1"/>
</dbReference>
<dbReference type="Proteomes" id="UP000253834">
    <property type="component" value="Chromosome"/>
</dbReference>
<dbReference type="Pfam" id="PF09130">
    <property type="entry name" value="DUF1932"/>
    <property type="match status" value="1"/>
</dbReference>
<dbReference type="SUPFAM" id="SSF48179">
    <property type="entry name" value="6-phosphogluconate dehydrogenase C-terminal domain-like"/>
    <property type="match status" value="1"/>
</dbReference>
<gene>
    <name evidence="3" type="ORF">CIB87_10165</name>
</gene>
<dbReference type="AlphaFoldDB" id="A0AA86HZY3"/>
<proteinExistence type="predicted"/>
<evidence type="ECO:0000313" key="3">
    <source>
        <dbReference type="EMBL" id="AXI29358.1"/>
    </source>
</evidence>
<dbReference type="InterPro" id="IPR013328">
    <property type="entry name" value="6PGD_dom2"/>
</dbReference>
<dbReference type="Pfam" id="PF03446">
    <property type="entry name" value="NAD_binding_2"/>
    <property type="match status" value="1"/>
</dbReference>
<feature type="domain" description="6-phosphogluconate dehydrogenase NADP-binding" evidence="1">
    <location>
        <begin position="41"/>
        <end position="125"/>
    </location>
</feature>
<accession>A0AA86HZY3</accession>
<dbReference type="Gene3D" id="3.40.50.720">
    <property type="entry name" value="NAD(P)-binding Rossmann-like Domain"/>
    <property type="match status" value="1"/>
</dbReference>
<dbReference type="InterPro" id="IPR008927">
    <property type="entry name" value="6-PGluconate_DH-like_C_sf"/>
</dbReference>
<organism evidence="3 4">
    <name type="scientific">Priestia megaterium</name>
    <name type="common">Bacillus megaterium</name>
    <dbReference type="NCBI Taxonomy" id="1404"/>
    <lineage>
        <taxon>Bacteria</taxon>
        <taxon>Bacillati</taxon>
        <taxon>Bacillota</taxon>
        <taxon>Bacilli</taxon>
        <taxon>Bacillales</taxon>
        <taxon>Bacillaceae</taxon>
        <taxon>Priestia</taxon>
    </lineage>
</organism>
<evidence type="ECO:0000313" key="4">
    <source>
        <dbReference type="Proteomes" id="UP000253834"/>
    </source>
</evidence>